<dbReference type="OrthoDB" id="5125808at2"/>
<dbReference type="RefSeq" id="WP_121658410.1">
    <property type="nucleotide sequence ID" value="NZ_BMEK01000001.1"/>
</dbReference>
<dbReference type="InterPro" id="IPR011009">
    <property type="entry name" value="Kinase-like_dom_sf"/>
</dbReference>
<gene>
    <name evidence="2" type="ORF">D9V28_04215</name>
</gene>
<dbReference type="Proteomes" id="UP000282460">
    <property type="component" value="Unassembled WGS sequence"/>
</dbReference>
<dbReference type="EMBL" id="RCWJ01000001">
    <property type="protein sequence ID" value="RLQ86051.1"/>
    <property type="molecule type" value="Genomic_DNA"/>
</dbReference>
<sequence>MTRNNRSIGSNANEPSTREGVTASPVSEVCGYRLIRVLQREADRTTWLATTAPGASGRANAPEERPVALTRFEHAPHEAQIPGAALSLTSPHLQCALDVATDDAGHLVVIAERTEATLADLLGIRQRMPLGEIITVVAPVASALHTLHEAGFAHGGLSPAVVGFTSEGRPLLVLIDAPAVATERDATVAELRRQDIAALRRMLAHLFERCDEGGNEPVASLLRWFDRVATLKADDAFFAQLDLRLFALANPLPISFAPDPPELRVPGSDPKSLIGSVNREDPAAGRQRHAPGWLAGLFDSTGLGALAEITDTSSLSRKLAAHATGLGGWFSRVLRGRATMLVVATGVAVAVVWGGLVVLPDTEDAVGANDGSTERRSLPELTMTEKEKAAVEADEPLAALTALLALRSRCLATGSLNCISLFAEPGSAAEATDEHALSTKGEPLIAGPIAAEETALLQHTGHAALFRVHPAGDKESQPVLVLVMKTNAGWRVRDLAVPG</sequence>
<feature type="region of interest" description="Disordered" evidence="1">
    <location>
        <begin position="1"/>
        <end position="23"/>
    </location>
</feature>
<protein>
    <recommendedName>
        <fullName evidence="4">Protein kinase domain-containing protein</fullName>
    </recommendedName>
</protein>
<dbReference type="AlphaFoldDB" id="A0A3L7J9B3"/>
<organism evidence="2 3">
    <name type="scientific">Mycetocola zhadangensis</name>
    <dbReference type="NCBI Taxonomy" id="1164595"/>
    <lineage>
        <taxon>Bacteria</taxon>
        <taxon>Bacillati</taxon>
        <taxon>Actinomycetota</taxon>
        <taxon>Actinomycetes</taxon>
        <taxon>Micrococcales</taxon>
        <taxon>Microbacteriaceae</taxon>
        <taxon>Mycetocola</taxon>
    </lineage>
</organism>
<evidence type="ECO:0000313" key="3">
    <source>
        <dbReference type="Proteomes" id="UP000282460"/>
    </source>
</evidence>
<evidence type="ECO:0008006" key="4">
    <source>
        <dbReference type="Google" id="ProtNLM"/>
    </source>
</evidence>
<name>A0A3L7J9B3_9MICO</name>
<feature type="compositionally biased region" description="Polar residues" evidence="1">
    <location>
        <begin position="1"/>
        <end position="15"/>
    </location>
</feature>
<accession>A0A3L7J9B3</accession>
<comment type="caution">
    <text evidence="2">The sequence shown here is derived from an EMBL/GenBank/DDBJ whole genome shotgun (WGS) entry which is preliminary data.</text>
</comment>
<evidence type="ECO:0000313" key="2">
    <source>
        <dbReference type="EMBL" id="RLQ86051.1"/>
    </source>
</evidence>
<evidence type="ECO:0000256" key="1">
    <source>
        <dbReference type="SAM" id="MobiDB-lite"/>
    </source>
</evidence>
<dbReference type="Gene3D" id="1.10.510.10">
    <property type="entry name" value="Transferase(Phosphotransferase) domain 1"/>
    <property type="match status" value="1"/>
</dbReference>
<proteinExistence type="predicted"/>
<reference evidence="2 3" key="1">
    <citation type="submission" date="2018-10" db="EMBL/GenBank/DDBJ databases">
        <authorList>
            <person name="Li J."/>
        </authorList>
    </citation>
    <scope>NUCLEOTIDE SEQUENCE [LARGE SCALE GENOMIC DNA]</scope>
    <source>
        <strain evidence="2 3">ZD1-4</strain>
    </source>
</reference>
<keyword evidence="3" id="KW-1185">Reference proteome</keyword>
<dbReference type="SUPFAM" id="SSF56112">
    <property type="entry name" value="Protein kinase-like (PK-like)"/>
    <property type="match status" value="1"/>
</dbReference>